<sequence>MSAQPEHPVARKVAAIPHTINAIGEALTGEQRARFYGEVLAAEEAVVPAVMRSWWKVAMLAKAPAAERSRANAAAGRNLVSIDDLMTRLEGAGG</sequence>
<evidence type="ECO:0000313" key="2">
    <source>
        <dbReference type="Proteomes" id="UP000186168"/>
    </source>
</evidence>
<reference evidence="1 2" key="1">
    <citation type="submission" date="2013-05" db="EMBL/GenBank/DDBJ databases">
        <title>Genome sequence of Streptomyces sparsogenes DSM 40356.</title>
        <authorList>
            <person name="Coyne S."/>
            <person name="Seebeck F.P."/>
        </authorList>
    </citation>
    <scope>NUCLEOTIDE SEQUENCE [LARGE SCALE GENOMIC DNA]</scope>
    <source>
        <strain evidence="1 2">DSM 40356</strain>
    </source>
</reference>
<organism evidence="1 2">
    <name type="scientific">Streptomyces sparsogenes DSM 40356</name>
    <dbReference type="NCBI Taxonomy" id="1331668"/>
    <lineage>
        <taxon>Bacteria</taxon>
        <taxon>Bacillati</taxon>
        <taxon>Actinomycetota</taxon>
        <taxon>Actinomycetes</taxon>
        <taxon>Kitasatosporales</taxon>
        <taxon>Streptomycetaceae</taxon>
        <taxon>Streptomyces</taxon>
    </lineage>
</organism>
<dbReference type="RefSeq" id="WP_065967327.1">
    <property type="nucleotide sequence ID" value="NZ_ASQP01000384.1"/>
</dbReference>
<evidence type="ECO:0000313" key="1">
    <source>
        <dbReference type="EMBL" id="OMI35928.1"/>
    </source>
</evidence>
<gene>
    <name evidence="1" type="ORF">SPAR_28771</name>
</gene>
<dbReference type="GeneID" id="96747384"/>
<dbReference type="AlphaFoldDB" id="A0A1R1SCJ7"/>
<accession>A0A1R1SCJ7</accession>
<name>A0A1R1SCJ7_9ACTN</name>
<protein>
    <submittedName>
        <fullName evidence="1">Uncharacterized protein</fullName>
    </submittedName>
</protein>
<comment type="caution">
    <text evidence="1">The sequence shown here is derived from an EMBL/GenBank/DDBJ whole genome shotgun (WGS) entry which is preliminary data.</text>
</comment>
<dbReference type="Proteomes" id="UP000186168">
    <property type="component" value="Unassembled WGS sequence"/>
</dbReference>
<proteinExistence type="predicted"/>
<keyword evidence="2" id="KW-1185">Reference proteome</keyword>
<dbReference type="STRING" id="67365.GCA_001704635_02720"/>
<dbReference type="EMBL" id="ASQP01000384">
    <property type="protein sequence ID" value="OMI35928.1"/>
    <property type="molecule type" value="Genomic_DNA"/>
</dbReference>